<protein>
    <submittedName>
        <fullName evidence="1">Uncharacterized protein</fullName>
    </submittedName>
</protein>
<evidence type="ECO:0000313" key="1">
    <source>
        <dbReference type="EMBL" id="CAD8902672.1"/>
    </source>
</evidence>
<name>A0A7S1G0M6_9STRA</name>
<gene>
    <name evidence="1" type="ORF">CHYS00102_LOCUS29891</name>
</gene>
<accession>A0A7S1G0M6</accession>
<sequence length="231" mass="24159">MGNAASKEFKATALSEGDLRQDASRSISPSLVFPETMEAKSKGKKWIAVGSDVVLWSTKEVGVIKSHSLIRDAKDGHVATVITEKMGMSSVTNLVCRSAPTFDGQEPVTVEELKRAGIVEDAVLYAFSKIETVRKMTTGTSTYGVVAGKADGSVRELVFEELYTAEKLSTLGFLALFREGNATVAKAHIQGLSMSPVVEAAAGVDLLAIVLMGYALAGDSSAGALAGAGVI</sequence>
<organism evidence="1">
    <name type="scientific">Corethron hystrix</name>
    <dbReference type="NCBI Taxonomy" id="216773"/>
    <lineage>
        <taxon>Eukaryota</taxon>
        <taxon>Sar</taxon>
        <taxon>Stramenopiles</taxon>
        <taxon>Ochrophyta</taxon>
        <taxon>Bacillariophyta</taxon>
        <taxon>Coscinodiscophyceae</taxon>
        <taxon>Corethrophycidae</taxon>
        <taxon>Corethrales</taxon>
        <taxon>Corethraceae</taxon>
        <taxon>Corethron</taxon>
    </lineage>
</organism>
<dbReference type="EMBL" id="HBFR01040880">
    <property type="protein sequence ID" value="CAD8902672.1"/>
    <property type="molecule type" value="Transcribed_RNA"/>
</dbReference>
<reference evidence="1" key="1">
    <citation type="submission" date="2021-01" db="EMBL/GenBank/DDBJ databases">
        <authorList>
            <person name="Corre E."/>
            <person name="Pelletier E."/>
            <person name="Niang G."/>
            <person name="Scheremetjew M."/>
            <person name="Finn R."/>
            <person name="Kale V."/>
            <person name="Holt S."/>
            <person name="Cochrane G."/>
            <person name="Meng A."/>
            <person name="Brown T."/>
            <person name="Cohen L."/>
        </authorList>
    </citation>
    <scope>NUCLEOTIDE SEQUENCE</scope>
    <source>
        <strain evidence="1">308</strain>
    </source>
</reference>
<proteinExistence type="predicted"/>
<dbReference type="AlphaFoldDB" id="A0A7S1G0M6"/>